<evidence type="ECO:0000313" key="1">
    <source>
        <dbReference type="EMBL" id="SNR58350.1"/>
    </source>
</evidence>
<reference evidence="1 2" key="1">
    <citation type="submission" date="2017-06" db="EMBL/GenBank/DDBJ databases">
        <authorList>
            <person name="Kim H.J."/>
            <person name="Triplett B.A."/>
        </authorList>
    </citation>
    <scope>NUCLEOTIDE SEQUENCE [LARGE SCALE GENOMIC DNA]</scope>
    <source>
        <strain evidence="1 2">DSM 29052</strain>
    </source>
</reference>
<accession>A0A238XI23</accession>
<evidence type="ECO:0000313" key="2">
    <source>
        <dbReference type="Proteomes" id="UP000198417"/>
    </source>
</evidence>
<dbReference type="Proteomes" id="UP000198417">
    <property type="component" value="Unassembled WGS sequence"/>
</dbReference>
<dbReference type="RefSeq" id="WP_089271115.1">
    <property type="nucleotide sequence ID" value="NZ_FZNN01000011.1"/>
</dbReference>
<dbReference type="OrthoDB" id="4404538at2"/>
<sequence>MSLLDLDARWRRFNDPLRACPCCGKHFSGVFDIGFEEPDDWPHGPRSEEMLKVGDDKLSSELCRLNNRRFLRCVILLPLRGSDTEVFFFGLWAEVSPTDFYAYLDGSTEDGAPVTSIPATVANDLPHFGDAAHGTLVPGTGLERPRLIIAEGPLAEGQKNGISFDELLDIYAASGKDIRPHLTRD</sequence>
<organism evidence="1 2">
    <name type="scientific">Puniceibacterium sediminis</name>
    <dbReference type="NCBI Taxonomy" id="1608407"/>
    <lineage>
        <taxon>Bacteria</taxon>
        <taxon>Pseudomonadati</taxon>
        <taxon>Pseudomonadota</taxon>
        <taxon>Alphaproteobacteria</taxon>
        <taxon>Rhodobacterales</taxon>
        <taxon>Paracoccaceae</taxon>
        <taxon>Puniceibacterium</taxon>
    </lineage>
</organism>
<name>A0A238XI23_9RHOB</name>
<evidence type="ECO:0008006" key="3">
    <source>
        <dbReference type="Google" id="ProtNLM"/>
    </source>
</evidence>
<proteinExistence type="predicted"/>
<dbReference type="EMBL" id="FZNN01000011">
    <property type="protein sequence ID" value="SNR58350.1"/>
    <property type="molecule type" value="Genomic_DNA"/>
</dbReference>
<dbReference type="InterPro" id="IPR018697">
    <property type="entry name" value="DUF2199"/>
</dbReference>
<dbReference type="Pfam" id="PF09965">
    <property type="entry name" value="DUF2199"/>
    <property type="match status" value="1"/>
</dbReference>
<dbReference type="AlphaFoldDB" id="A0A238XI23"/>
<keyword evidence="2" id="KW-1185">Reference proteome</keyword>
<protein>
    <recommendedName>
        <fullName evidence="3">DUF2199 domain-containing protein</fullName>
    </recommendedName>
</protein>
<gene>
    <name evidence="1" type="ORF">SAMN06265370_11194</name>
</gene>